<evidence type="ECO:0000256" key="4">
    <source>
        <dbReference type="ARBA" id="ARBA00023010"/>
    </source>
</evidence>
<keyword evidence="3" id="KW-0653">Protein transport</keyword>
<dbReference type="InterPro" id="IPR007252">
    <property type="entry name" value="Nup84/Nup107"/>
</dbReference>
<evidence type="ECO:0000313" key="9">
    <source>
        <dbReference type="EMBL" id="CAK3957159.1"/>
    </source>
</evidence>
<dbReference type="Proteomes" id="UP001296104">
    <property type="component" value="Unassembled WGS sequence"/>
</dbReference>
<dbReference type="PANTHER" id="PTHR13003">
    <property type="entry name" value="NUP107-RELATED"/>
    <property type="match status" value="1"/>
</dbReference>
<keyword evidence="6 7" id="KW-0539">Nucleus</keyword>
<feature type="region of interest" description="Disordered" evidence="8">
    <location>
        <begin position="1"/>
        <end position="70"/>
    </location>
</feature>
<comment type="subcellular location">
    <subcellularLocation>
        <location evidence="7">Nucleus</location>
        <location evidence="7">Nuclear pore complex</location>
    </subcellularLocation>
    <subcellularLocation>
        <location evidence="7">Nucleus membrane</location>
    </subcellularLocation>
</comment>
<keyword evidence="4 7" id="KW-0811">Translocation</keyword>
<comment type="caution">
    <text evidence="9">The sequence shown here is derived from an EMBL/GenBank/DDBJ whole genome shotgun (WGS) entry which is preliminary data.</text>
</comment>
<feature type="region of interest" description="Disordered" evidence="8">
    <location>
        <begin position="142"/>
        <end position="179"/>
    </location>
</feature>
<feature type="compositionally biased region" description="Basic residues" evidence="8">
    <location>
        <begin position="17"/>
        <end position="26"/>
    </location>
</feature>
<evidence type="ECO:0000313" key="10">
    <source>
        <dbReference type="Proteomes" id="UP001296104"/>
    </source>
</evidence>
<dbReference type="GO" id="GO:0006406">
    <property type="term" value="P:mRNA export from nucleus"/>
    <property type="evidence" value="ECO:0007669"/>
    <property type="project" value="TreeGrafter"/>
</dbReference>
<evidence type="ECO:0000256" key="2">
    <source>
        <dbReference type="ARBA" id="ARBA00022816"/>
    </source>
</evidence>
<comment type="function">
    <text evidence="7">Functions as a component of the nuclear pore complex (NPC).</text>
</comment>
<keyword evidence="10" id="KW-1185">Reference proteome</keyword>
<evidence type="ECO:0000256" key="7">
    <source>
        <dbReference type="RuleBase" id="RU365072"/>
    </source>
</evidence>
<keyword evidence="2" id="KW-0509">mRNA transport</keyword>
<evidence type="ECO:0000256" key="1">
    <source>
        <dbReference type="ARBA" id="ARBA00022448"/>
    </source>
</evidence>
<dbReference type="GO" id="GO:0000973">
    <property type="term" value="P:post-transcriptional tethering of RNA polymerase II gene DNA at nuclear periphery"/>
    <property type="evidence" value="ECO:0007669"/>
    <property type="project" value="TreeGrafter"/>
</dbReference>
<comment type="similarity">
    <text evidence="7">Belongs to the nucleoporin Nup84/Nup107 family.</text>
</comment>
<feature type="compositionally biased region" description="Polar residues" evidence="8">
    <location>
        <begin position="162"/>
        <end position="179"/>
    </location>
</feature>
<comment type="subunit">
    <text evidence="7">Part of the nuclear pore complex (NPC).</text>
</comment>
<dbReference type="Gene3D" id="1.20.190.50">
    <property type="match status" value="1"/>
</dbReference>
<feature type="compositionally biased region" description="Basic and acidic residues" evidence="8">
    <location>
        <begin position="142"/>
        <end position="157"/>
    </location>
</feature>
<keyword evidence="5 7" id="KW-0906">Nuclear pore complex</keyword>
<evidence type="ECO:0000256" key="5">
    <source>
        <dbReference type="ARBA" id="ARBA00023132"/>
    </source>
</evidence>
<sequence length="1006" mass="114701">MAPATRSRQAPGVKKAPPARKSRATRSSKNTSEDWTMQDNQDIEQPQEMDENDRHVGHDYNGSLAIASGEPAELGFEEDEPMGTMQQMREMAERVGKEAETFAQNLDKLLGELATRNKYEAVLDAVKAFKETAQRAALTLEKKHERERAQQLRKEWSEQADIPSQSLRLNTSTQNQTDRSISDATSVQIQKLRQWQQEADLWELLRMVLELHHNPDQQAQQQQKEQTLHRLGQVHRYTSEEDLWTRFLIEDDVAQERAMIKKWLEETADHQESDIPNIMEELEAKAGRGKGLWSDGWLHTREKIKGEKRLRSWPSTPGAPLPHIKRSDNNEMLVTSLDPDATSRRGRTLEKPDAYFERAMWIACWEMLRRGKSWEEVSQWCRRHHESWRAISMGKATNPEAVRSKAAWRNVCYLASQAGASSEYEAAVYGLLGGSVNAVQKVCRTVDDTLYAYYSAALIQQFDLYLASHYPDRALQNRRGRGEDAFRNPTQQIVDLVLRLRKQPTTRNEAILPMKIIQSYMLANDLGSMVHTLGYAIAYIDRENRIANKGENEEKDEEVIIPLDPFWPGEGNQPEGEIAMDHQALRIAALISILLRCLSDEIIQGPALDAEENVIMAYIQSLRSAGKYDLIPMYASRLSVGRYVVCLSRILEDIDEPSDQQTVLKLLTGYGMDNIMILNESLFWLLSKYIAPSLRERNTFKFLEKTDDTRLYPGQRIIAGALPKYPIVGDSSIVNALQWYNMVEGQWNDTFEALATALRKCLAGGRIFCAMRIVSEYPFENLSLRKSHHVLGKSVNMMEYDGPPPANERKKWETLRRYCRSYYELEQIVNAIKALCDWRELEADYTSGKHLRMSAPPEELKKAKKLVDYTMAQVLEGNILQQPITTDEAADFAYIRVAYIPELIIAYNSVLHTAGSLISRDNLIESMDLSVTVAKEDNTLAECITKAGRMRELLKSFAQTSKLMLVLKAAKGWKPKKDREGKDLGIWEIGPHGTGNVEGLDEEVSL</sequence>
<organism evidence="9 10">
    <name type="scientific">Lecanosticta acicola</name>
    <dbReference type="NCBI Taxonomy" id="111012"/>
    <lineage>
        <taxon>Eukaryota</taxon>
        <taxon>Fungi</taxon>
        <taxon>Dikarya</taxon>
        <taxon>Ascomycota</taxon>
        <taxon>Pezizomycotina</taxon>
        <taxon>Dothideomycetes</taxon>
        <taxon>Dothideomycetidae</taxon>
        <taxon>Mycosphaerellales</taxon>
        <taxon>Mycosphaerellaceae</taxon>
        <taxon>Lecanosticta</taxon>
    </lineage>
</organism>
<dbReference type="EMBL" id="CAVMBE010000016">
    <property type="protein sequence ID" value="CAK3957159.1"/>
    <property type="molecule type" value="Genomic_DNA"/>
</dbReference>
<feature type="compositionally biased region" description="Acidic residues" evidence="8">
    <location>
        <begin position="41"/>
        <end position="51"/>
    </location>
</feature>
<evidence type="ECO:0000256" key="6">
    <source>
        <dbReference type="ARBA" id="ARBA00023242"/>
    </source>
</evidence>
<dbReference type="PANTHER" id="PTHR13003:SF2">
    <property type="entry name" value="NUCLEAR PORE COMPLEX PROTEIN NUP107"/>
    <property type="match status" value="1"/>
</dbReference>
<name>A0AAI9E9S2_9PEZI</name>
<accession>A0AAI9E9S2</accession>
<keyword evidence="1 7" id="KW-0813">Transport</keyword>
<reference evidence="9" key="1">
    <citation type="submission" date="2023-11" db="EMBL/GenBank/DDBJ databases">
        <authorList>
            <person name="Alioto T."/>
            <person name="Alioto T."/>
            <person name="Gomez Garrido J."/>
        </authorList>
    </citation>
    <scope>NUCLEOTIDE SEQUENCE</scope>
</reference>
<dbReference type="GO" id="GO:0031965">
    <property type="term" value="C:nuclear membrane"/>
    <property type="evidence" value="ECO:0007669"/>
    <property type="project" value="UniProtKB-SubCell"/>
</dbReference>
<protein>
    <recommendedName>
        <fullName evidence="7">Nuclear pore complex protein</fullName>
    </recommendedName>
</protein>
<dbReference type="GO" id="GO:0006606">
    <property type="term" value="P:protein import into nucleus"/>
    <property type="evidence" value="ECO:0007669"/>
    <property type="project" value="TreeGrafter"/>
</dbReference>
<keyword evidence="7" id="KW-0472">Membrane</keyword>
<dbReference type="Pfam" id="PF04121">
    <property type="entry name" value="Nup84_Nup100"/>
    <property type="match status" value="1"/>
</dbReference>
<dbReference type="GO" id="GO:0031080">
    <property type="term" value="C:nuclear pore outer ring"/>
    <property type="evidence" value="ECO:0007669"/>
    <property type="project" value="TreeGrafter"/>
</dbReference>
<dbReference type="AlphaFoldDB" id="A0AAI9E9S2"/>
<dbReference type="Gene3D" id="1.10.3450.20">
    <property type="match status" value="1"/>
</dbReference>
<evidence type="ECO:0000256" key="3">
    <source>
        <dbReference type="ARBA" id="ARBA00022927"/>
    </source>
</evidence>
<feature type="compositionally biased region" description="Polar residues" evidence="8">
    <location>
        <begin position="27"/>
        <end position="40"/>
    </location>
</feature>
<proteinExistence type="inferred from homology"/>
<dbReference type="GO" id="GO:0017056">
    <property type="term" value="F:structural constituent of nuclear pore"/>
    <property type="evidence" value="ECO:0007669"/>
    <property type="project" value="UniProtKB-UniRule"/>
</dbReference>
<evidence type="ECO:0000256" key="8">
    <source>
        <dbReference type="SAM" id="MobiDB-lite"/>
    </source>
</evidence>
<gene>
    <name evidence="9" type="ORF">LECACI_7A003367</name>
</gene>